<reference evidence="3" key="1">
    <citation type="journal article" date="2019" name="Int. J. Syst. Evol. Microbiol.">
        <title>The Global Catalogue of Microorganisms (GCM) 10K type strain sequencing project: providing services to taxonomists for standard genome sequencing and annotation.</title>
        <authorList>
            <consortium name="The Broad Institute Genomics Platform"/>
            <consortium name="The Broad Institute Genome Sequencing Center for Infectious Disease"/>
            <person name="Wu L."/>
            <person name="Ma J."/>
        </authorList>
    </citation>
    <scope>NUCLEOTIDE SEQUENCE [LARGE SCALE GENOMIC DNA]</scope>
    <source>
        <strain evidence="3">CGMCC 1.6784</strain>
    </source>
</reference>
<dbReference type="SUPFAM" id="SSF51391">
    <property type="entry name" value="Thiamin phosphate synthase"/>
    <property type="match status" value="1"/>
</dbReference>
<evidence type="ECO:0000313" key="3">
    <source>
        <dbReference type="Proteomes" id="UP000605099"/>
    </source>
</evidence>
<accession>A0ABQ2JCC6</accession>
<protein>
    <recommendedName>
        <fullName evidence="1">Thiamine phosphate synthase/TenI domain-containing protein</fullName>
    </recommendedName>
</protein>
<dbReference type="InterPro" id="IPR022998">
    <property type="entry name" value="ThiamineP_synth_TenI"/>
</dbReference>
<dbReference type="RefSeq" id="WP_188818463.1">
    <property type="nucleotide sequence ID" value="NZ_BMLK01000003.1"/>
</dbReference>
<dbReference type="Proteomes" id="UP000605099">
    <property type="component" value="Unassembled WGS sequence"/>
</dbReference>
<organism evidence="2 3">
    <name type="scientific">Novosphingobium indicum</name>
    <dbReference type="NCBI Taxonomy" id="462949"/>
    <lineage>
        <taxon>Bacteria</taxon>
        <taxon>Pseudomonadati</taxon>
        <taxon>Pseudomonadota</taxon>
        <taxon>Alphaproteobacteria</taxon>
        <taxon>Sphingomonadales</taxon>
        <taxon>Sphingomonadaceae</taxon>
        <taxon>Novosphingobium</taxon>
    </lineage>
</organism>
<dbReference type="Pfam" id="PF02581">
    <property type="entry name" value="TMP-TENI"/>
    <property type="match status" value="1"/>
</dbReference>
<comment type="caution">
    <text evidence="2">The sequence shown here is derived from an EMBL/GenBank/DDBJ whole genome shotgun (WGS) entry which is preliminary data.</text>
</comment>
<dbReference type="Gene3D" id="3.20.20.70">
    <property type="entry name" value="Aldolase class I"/>
    <property type="match status" value="1"/>
</dbReference>
<dbReference type="InterPro" id="IPR013785">
    <property type="entry name" value="Aldolase_TIM"/>
</dbReference>
<proteinExistence type="predicted"/>
<dbReference type="CDD" id="cd00564">
    <property type="entry name" value="TMP_TenI"/>
    <property type="match status" value="1"/>
</dbReference>
<evidence type="ECO:0000313" key="2">
    <source>
        <dbReference type="EMBL" id="GGN44035.1"/>
    </source>
</evidence>
<dbReference type="EMBL" id="BMLK01000003">
    <property type="protein sequence ID" value="GGN44035.1"/>
    <property type="molecule type" value="Genomic_DNA"/>
</dbReference>
<feature type="domain" description="Thiamine phosphate synthase/TenI" evidence="1">
    <location>
        <begin position="26"/>
        <end position="181"/>
    </location>
</feature>
<gene>
    <name evidence="2" type="ORF">GCM10011349_08710</name>
</gene>
<dbReference type="InterPro" id="IPR036206">
    <property type="entry name" value="ThiamineP_synth_sf"/>
</dbReference>
<evidence type="ECO:0000259" key="1">
    <source>
        <dbReference type="Pfam" id="PF02581"/>
    </source>
</evidence>
<name>A0ABQ2JCC6_9SPHN</name>
<keyword evidence="3" id="KW-1185">Reference proteome</keyword>
<sequence>MARCYSDLVPIRHPPLPDIWPDIWLVSDARNDAALERALRRLSRGSGLIFRHYHLPDEVRRARFKRLARVARRHGHTLILSGSAREARHWGAAGAYGAPARLTSGPQTLRLITVHSLRELAQAHRARANAVLISPVFPTRSHPGAPVLGPVRFRLLAARSQVPVIALGGMTPHRARTLGVTKWAAIQGLIERPTGMFSLHS</sequence>